<keyword evidence="3" id="KW-1185">Reference proteome</keyword>
<evidence type="ECO:0000259" key="1">
    <source>
        <dbReference type="Pfam" id="PF06445"/>
    </source>
</evidence>
<name>A0A840VGW3_9BACT</name>
<sequence>MPRLVVTRSIEIAAPVEKVLPLIRDFREWPRWSPWLVAEPETQLQFADDGKYYRWEGTVTGTGEVRMTEETDRELSMDLTFIKPFPAKNRTGFQWEATAEGTRVTWSMEGSLPFFMFFMVKSMEAYVGGDFMRGLMMLKDCAEWGRVPSRVEFLGVQSFTGADYVGRRQRCAIAEIGPNASEDARVLNAWVASRNLKVTGSPLMICERWDMVRGQCEYTMAVQVDPGPDPLPEGFFQGELPPCRTYDVRHTGAYRHLANAWTSGVMHSRAGRFKMKRGIAPFESYENDPREVAEEETITVIHFPAR</sequence>
<dbReference type="Proteomes" id="UP000557717">
    <property type="component" value="Unassembled WGS sequence"/>
</dbReference>
<dbReference type="SUPFAM" id="SSF55961">
    <property type="entry name" value="Bet v1-like"/>
    <property type="match status" value="1"/>
</dbReference>
<accession>A0A840VGW3</accession>
<evidence type="ECO:0000313" key="2">
    <source>
        <dbReference type="EMBL" id="MBB5353070.1"/>
    </source>
</evidence>
<dbReference type="EMBL" id="JACHFD010000019">
    <property type="protein sequence ID" value="MBB5353070.1"/>
    <property type="molecule type" value="Genomic_DNA"/>
</dbReference>
<gene>
    <name evidence="2" type="ORF">HNR46_003323</name>
</gene>
<dbReference type="RefSeq" id="WP_184020617.1">
    <property type="nucleotide sequence ID" value="NZ_JACHFD010000019.1"/>
</dbReference>
<dbReference type="SUPFAM" id="SSF55136">
    <property type="entry name" value="Probable bacterial effector-binding domain"/>
    <property type="match status" value="1"/>
</dbReference>
<dbReference type="InterPro" id="IPR011256">
    <property type="entry name" value="Reg_factor_effector_dom_sf"/>
</dbReference>
<feature type="domain" description="GyrI-like small molecule binding" evidence="1">
    <location>
        <begin position="167"/>
        <end position="304"/>
    </location>
</feature>
<dbReference type="AlphaFoldDB" id="A0A840VGW3"/>
<dbReference type="InterPro" id="IPR029442">
    <property type="entry name" value="GyrI-like"/>
</dbReference>
<dbReference type="InterPro" id="IPR023393">
    <property type="entry name" value="START-like_dom_sf"/>
</dbReference>
<dbReference type="InterPro" id="IPR019587">
    <property type="entry name" value="Polyketide_cyclase/dehydratase"/>
</dbReference>
<dbReference type="CDD" id="cd07818">
    <property type="entry name" value="SRPBCC_1"/>
    <property type="match status" value="1"/>
</dbReference>
<protein>
    <recommendedName>
        <fullName evidence="1">GyrI-like small molecule binding domain-containing protein</fullName>
    </recommendedName>
</protein>
<reference evidence="2 3" key="1">
    <citation type="submission" date="2020-08" db="EMBL/GenBank/DDBJ databases">
        <title>Genomic Encyclopedia of Type Strains, Phase IV (KMG-IV): sequencing the most valuable type-strain genomes for metagenomic binning, comparative biology and taxonomic classification.</title>
        <authorList>
            <person name="Goeker M."/>
        </authorList>
    </citation>
    <scope>NUCLEOTIDE SEQUENCE [LARGE SCALE GENOMIC DNA]</scope>
    <source>
        <strain evidence="2 3">YC6886</strain>
    </source>
</reference>
<dbReference type="Pfam" id="PF06445">
    <property type="entry name" value="GyrI-like"/>
    <property type="match status" value="1"/>
</dbReference>
<evidence type="ECO:0000313" key="3">
    <source>
        <dbReference type="Proteomes" id="UP000557717"/>
    </source>
</evidence>
<comment type="caution">
    <text evidence="2">The sequence shown here is derived from an EMBL/GenBank/DDBJ whole genome shotgun (WGS) entry which is preliminary data.</text>
</comment>
<organism evidence="2 3">
    <name type="scientific">Haloferula luteola</name>
    <dbReference type="NCBI Taxonomy" id="595692"/>
    <lineage>
        <taxon>Bacteria</taxon>
        <taxon>Pseudomonadati</taxon>
        <taxon>Verrucomicrobiota</taxon>
        <taxon>Verrucomicrobiia</taxon>
        <taxon>Verrucomicrobiales</taxon>
        <taxon>Verrucomicrobiaceae</taxon>
        <taxon>Haloferula</taxon>
    </lineage>
</organism>
<dbReference type="Gene3D" id="3.30.530.20">
    <property type="match status" value="1"/>
</dbReference>
<proteinExistence type="predicted"/>
<dbReference type="Gene3D" id="3.20.80.10">
    <property type="entry name" value="Regulatory factor, effector binding domain"/>
    <property type="match status" value="1"/>
</dbReference>
<dbReference type="Pfam" id="PF10604">
    <property type="entry name" value="Polyketide_cyc2"/>
    <property type="match status" value="1"/>
</dbReference>